<feature type="transmembrane region" description="Helical" evidence="1">
    <location>
        <begin position="51"/>
        <end position="75"/>
    </location>
</feature>
<evidence type="ECO:0000313" key="2">
    <source>
        <dbReference type="EMBL" id="NHB90304.1"/>
    </source>
</evidence>
<feature type="transmembrane region" description="Helical" evidence="1">
    <location>
        <begin position="12"/>
        <end position="39"/>
    </location>
</feature>
<keyword evidence="3" id="KW-1185">Reference proteome</keyword>
<proteinExistence type="predicted"/>
<accession>A0ABX0GM46</accession>
<organism evidence="2 3">
    <name type="scientific">Photorhabdus tasmaniensis</name>
    <dbReference type="NCBI Taxonomy" id="1004159"/>
    <lineage>
        <taxon>Bacteria</taxon>
        <taxon>Pseudomonadati</taxon>
        <taxon>Pseudomonadota</taxon>
        <taxon>Gammaproteobacteria</taxon>
        <taxon>Enterobacterales</taxon>
        <taxon>Morganellaceae</taxon>
        <taxon>Photorhabdus</taxon>
    </lineage>
</organism>
<keyword evidence="1" id="KW-0812">Transmembrane</keyword>
<reference evidence="2 3" key="1">
    <citation type="submission" date="2018-02" db="EMBL/GenBank/DDBJ databases">
        <authorList>
            <person name="Machado R.A."/>
        </authorList>
    </citation>
    <scope>NUCLEOTIDE SEQUENCE [LARGE SCALE GENOMIC DNA]</scope>
    <source>
        <strain evidence="2 3">T327</strain>
    </source>
</reference>
<evidence type="ECO:0000313" key="3">
    <source>
        <dbReference type="Proteomes" id="UP000697802"/>
    </source>
</evidence>
<comment type="caution">
    <text evidence="2">The sequence shown here is derived from an EMBL/GenBank/DDBJ whole genome shotgun (WGS) entry which is preliminary data.</text>
</comment>
<evidence type="ECO:0000256" key="1">
    <source>
        <dbReference type="SAM" id="Phobius"/>
    </source>
</evidence>
<dbReference type="RefSeq" id="WP_133815160.1">
    <property type="nucleotide sequence ID" value="NZ_CAWPIF010000089.1"/>
</dbReference>
<protein>
    <submittedName>
        <fullName evidence="2">Uncharacterized protein</fullName>
    </submittedName>
</protein>
<gene>
    <name evidence="2" type="ORF">C5471_22460</name>
</gene>
<sequence length="89" mass="9759">MKSTIVFPYLLFFLTLSTIASLFITTLLIRFVIGMIAYYQFGEIDFSLNDVIYAVKVGIAGGIPLGIGASILANLKKAKRNFPLPVLSK</sequence>
<dbReference type="EMBL" id="PUJU01000089">
    <property type="protein sequence ID" value="NHB90304.1"/>
    <property type="molecule type" value="Genomic_DNA"/>
</dbReference>
<keyword evidence="1" id="KW-1133">Transmembrane helix</keyword>
<keyword evidence="1" id="KW-0472">Membrane</keyword>
<dbReference type="Proteomes" id="UP000697802">
    <property type="component" value="Unassembled WGS sequence"/>
</dbReference>
<name>A0ABX0GM46_9GAMM</name>